<accession>A0A508TGG3</accession>
<keyword evidence="2" id="KW-1185">Reference proteome</keyword>
<proteinExistence type="predicted"/>
<dbReference type="EMBL" id="CAADFC020000016">
    <property type="protein sequence ID" value="VIO73318.1"/>
    <property type="molecule type" value="Genomic_DNA"/>
</dbReference>
<dbReference type="RefSeq" id="WP_139861953.1">
    <property type="nucleotide sequence ID" value="NZ_CAADFC020000016.1"/>
</dbReference>
<reference evidence="1" key="1">
    <citation type="submission" date="2019-02" db="EMBL/GenBank/DDBJ databases">
        <authorList>
            <person name="Pothier F.J."/>
        </authorList>
    </citation>
    <scope>NUCLEOTIDE SEQUENCE</scope>
    <source>
        <strain evidence="1">CI-1B</strain>
    </source>
</reference>
<protein>
    <submittedName>
        <fullName evidence="1">Uncharacterized protein</fullName>
    </submittedName>
</protein>
<dbReference type="OrthoDB" id="8191497at2"/>
<evidence type="ECO:0000313" key="1">
    <source>
        <dbReference type="EMBL" id="VIO73318.1"/>
    </source>
</evidence>
<dbReference type="AlphaFoldDB" id="A0A508TGG3"/>
<gene>
    <name evidence="1" type="ORF">CI1B_49230</name>
</gene>
<name>A0A508TGG3_9BRAD</name>
<dbReference type="Proteomes" id="UP000328092">
    <property type="component" value="Unassembled WGS sequence"/>
</dbReference>
<evidence type="ECO:0000313" key="2">
    <source>
        <dbReference type="Proteomes" id="UP000328092"/>
    </source>
</evidence>
<sequence length="989" mass="109231">MSDWRSWQLPEWNERLVVHFFGRRPGEDAPVVALLTTPEELALVTGDATADPSDVRDSFIARLREAIGPNRSLFDDAANYQHWPKPPPPERVPRFVSHLIFSCIAASESSEELASEGSYLLRLRELAGGTLPDYTLQWLPTLWGNLAAWLAANARHFRALRLPHPGGYTRIGHSVKLAFPDRRDQRVLSEILDRAGLQGHEPPVGKVIALVAASRGRFRQAFQQAFDDFRSGFANGARHARETLEHRFWSAVRDAALRGRGSAVVEEGKDAALLQLLCEEQDDKLHLFLVTDEAMSEGRFRTAELPVTFDRWRYAVIENKEVADAPEAAYATARDVLTGRIAIPRLSSLVAQGLVTLVEGVHGCLELGGPEHLEQSRTVLAREERAKALITLFGKGRVRSNPSVYRGWVELRDLELRRLSAETLEETALVGCWQLYDSIVRPFARLQGGVRADDGWLGLREILPRITAPGASAVVMTGVDGRHEALGKDEEGAWQLPSRDLEGEFQFEIGLEEGGTVGLSARFNRVVAGQDVRLPDELNAWILEGLGGTTTLAGTAPLRENPSAESAPAADLTFHLGPVVGQFLDGPEEAAWSVTRFAGKAMGARCRPDLAETSGIARVSDISARRRWRQLLFNCRPDPSDEGFNPARSRIRQSVISTELPTAEGIVSSAQAAAPRDLTVAAEVERLLAIAAARAGGRTGIPFREWSGHVERVMGLSRERMRALTRSWAEAGILDIAFYARWRHCSVFARAPTLVGFRTERGFGATILGLLLPTTRRSVRLAAEQAGVAIEERAHVTAQAPAIVTMRCSRQEQLEAISTRAGVPLRWLEFEFARYAEQSRHDGFGPAPQNYDERTPWTRWSLGAGLDTSEISFTHYVRAGCPDYWHLEAGDRSVWSFDLNTARLWGLAMLGQKPFAEADGAKLIAEQAYLPLPMARCLVIVNGTAPGVAEDGRYSYPCASTALSRNILSVLERIFDPQRLHRHAQVMMG</sequence>
<comment type="caution">
    <text evidence="1">The sequence shown here is derived from an EMBL/GenBank/DDBJ whole genome shotgun (WGS) entry which is preliminary data.</text>
</comment>
<organism evidence="1 2">
    <name type="scientific">Bradyrhizobium ivorense</name>
    <dbReference type="NCBI Taxonomy" id="2511166"/>
    <lineage>
        <taxon>Bacteria</taxon>
        <taxon>Pseudomonadati</taxon>
        <taxon>Pseudomonadota</taxon>
        <taxon>Alphaproteobacteria</taxon>
        <taxon>Hyphomicrobiales</taxon>
        <taxon>Nitrobacteraceae</taxon>
        <taxon>Bradyrhizobium</taxon>
    </lineage>
</organism>